<accession>A0A1A8T470</accession>
<evidence type="ECO:0000256" key="2">
    <source>
        <dbReference type="SAM" id="SignalP"/>
    </source>
</evidence>
<dbReference type="OrthoDB" id="6106521at2"/>
<reference evidence="3 4" key="1">
    <citation type="submission" date="2016-06" db="EMBL/GenBank/DDBJ databases">
        <authorList>
            <person name="Kjaerup R.B."/>
            <person name="Dalgaard T.S."/>
            <person name="Juul-Madsen H.R."/>
        </authorList>
    </citation>
    <scope>NUCLEOTIDE SEQUENCE [LARGE SCALE GENOMIC DNA]</scope>
    <source>
        <strain evidence="3 4">CECT 8886</strain>
    </source>
</reference>
<proteinExistence type="predicted"/>
<feature type="transmembrane region" description="Helical" evidence="1">
    <location>
        <begin position="118"/>
        <end position="137"/>
    </location>
</feature>
<dbReference type="EMBL" id="FLOB01000001">
    <property type="protein sequence ID" value="SBS26718.1"/>
    <property type="molecule type" value="Genomic_DNA"/>
</dbReference>
<gene>
    <name evidence="3" type="ORF">MSP8886_00684</name>
</gene>
<evidence type="ECO:0000256" key="1">
    <source>
        <dbReference type="SAM" id="Phobius"/>
    </source>
</evidence>
<keyword evidence="1" id="KW-1133">Transmembrane helix</keyword>
<feature type="chain" id="PRO_5008378769" evidence="2">
    <location>
        <begin position="21"/>
        <end position="167"/>
    </location>
</feature>
<organism evidence="3 4">
    <name type="scientific">Marinomonas spartinae</name>
    <dbReference type="NCBI Taxonomy" id="1792290"/>
    <lineage>
        <taxon>Bacteria</taxon>
        <taxon>Pseudomonadati</taxon>
        <taxon>Pseudomonadota</taxon>
        <taxon>Gammaproteobacteria</taxon>
        <taxon>Oceanospirillales</taxon>
        <taxon>Oceanospirillaceae</taxon>
        <taxon>Marinomonas</taxon>
    </lineage>
</organism>
<keyword evidence="4" id="KW-1185">Reference proteome</keyword>
<protein>
    <submittedName>
        <fullName evidence="3">Uncharacterized protein</fullName>
    </submittedName>
</protein>
<keyword evidence="1" id="KW-0812">Transmembrane</keyword>
<name>A0A1A8T470_9GAMM</name>
<sequence length="167" mass="18618">MLQKIALCLFVGCFVHLAWADQEVKKAESKNHTSAKTAVVKKAELAKKTDVAKKTVVKSKSKALTKDSMKTVFELERSVAILQVSSASLDDVQDLQKQIDKLKHHFAITSSIIDRMNLLSVVIVLLFIVILALGWYIRKLSKRLSLYSSTPFSVNEKTVKEQGDNNG</sequence>
<evidence type="ECO:0000313" key="4">
    <source>
        <dbReference type="Proteomes" id="UP000092544"/>
    </source>
</evidence>
<keyword evidence="2" id="KW-0732">Signal</keyword>
<feature type="signal peptide" evidence="2">
    <location>
        <begin position="1"/>
        <end position="20"/>
    </location>
</feature>
<dbReference type="RefSeq" id="WP_067012657.1">
    <property type="nucleotide sequence ID" value="NZ_FLOB01000001.1"/>
</dbReference>
<dbReference type="AlphaFoldDB" id="A0A1A8T470"/>
<keyword evidence="1" id="KW-0472">Membrane</keyword>
<dbReference type="Proteomes" id="UP000092544">
    <property type="component" value="Unassembled WGS sequence"/>
</dbReference>
<evidence type="ECO:0000313" key="3">
    <source>
        <dbReference type="EMBL" id="SBS26718.1"/>
    </source>
</evidence>